<evidence type="ECO:0000256" key="2">
    <source>
        <dbReference type="SAM" id="SignalP"/>
    </source>
</evidence>
<protein>
    <submittedName>
        <fullName evidence="4">Ca-activated chloride channel family protein</fullName>
    </submittedName>
</protein>
<dbReference type="EMBL" id="JACHON010000015">
    <property type="protein sequence ID" value="MBB6513686.1"/>
    <property type="molecule type" value="Genomic_DNA"/>
</dbReference>
<dbReference type="Gene3D" id="3.40.50.410">
    <property type="entry name" value="von Willebrand factor, type A domain"/>
    <property type="match status" value="1"/>
</dbReference>
<comment type="caution">
    <text evidence="4">The sequence shown here is derived from an EMBL/GenBank/DDBJ whole genome shotgun (WGS) entry which is preliminary data.</text>
</comment>
<evidence type="ECO:0000313" key="4">
    <source>
        <dbReference type="EMBL" id="MBB6513686.1"/>
    </source>
</evidence>
<reference evidence="4 5" key="1">
    <citation type="submission" date="2020-08" db="EMBL/GenBank/DDBJ databases">
        <title>Genomic Encyclopedia of Type Strains, Phase IV (KMG-IV): sequencing the most valuable type-strain genomes for metagenomic binning, comparative biology and taxonomic classification.</title>
        <authorList>
            <person name="Goeker M."/>
        </authorList>
    </citation>
    <scope>NUCLEOTIDE SEQUENCE [LARGE SCALE GENOMIC DNA]</scope>
    <source>
        <strain evidence="4 5">DSM 11805</strain>
    </source>
</reference>
<keyword evidence="2" id="KW-0732">Signal</keyword>
<evidence type="ECO:0000256" key="1">
    <source>
        <dbReference type="SAM" id="MobiDB-lite"/>
    </source>
</evidence>
<organism evidence="4 5">
    <name type="scientific">Gracilibacillus halotolerans</name>
    <dbReference type="NCBI Taxonomy" id="74386"/>
    <lineage>
        <taxon>Bacteria</taxon>
        <taxon>Bacillati</taxon>
        <taxon>Bacillota</taxon>
        <taxon>Bacilli</taxon>
        <taxon>Bacillales</taxon>
        <taxon>Bacillaceae</taxon>
        <taxon>Gracilibacillus</taxon>
    </lineage>
</organism>
<dbReference type="SMART" id="SM00327">
    <property type="entry name" value="VWA"/>
    <property type="match status" value="1"/>
</dbReference>
<feature type="region of interest" description="Disordered" evidence="1">
    <location>
        <begin position="24"/>
        <end position="43"/>
    </location>
</feature>
<sequence length="472" mass="53625">MKRKWLLIFTVLCVAIMGCSKSDNTEAKVEANDEETEEAKKEEDDTNIFLEKLSEIDLSTDLEVIKQQQGGVLTENLAFEEEQQGNSSIEEQALKEELANLLEVTQEPEEIEKGIALLLASPNYKERIEIVENYTPDYDEPLLPDPVKQTTEGTTEKRVPPENAIILLDASSSMLLPTKDNNIRMDVAKKAVSKFAQTVGSQSDVSLVVYGHKGSESDSDKELSCTSIEEIYSLGEYEKEPFDQALSSFESRGWTPLAGAIMKAEEMTRELEGSTTIYIVSDGVETCDGDPIEAAKTFANRADSNHVHIIGFQVDQEAEMQLQEVANAGNGDYYYAENAEDIHQTIEEKWLLPSRIDVVWAHRMAPDPWEQLAEMNHVEGLADDVRTIIKQENERYKQALQILQDEELLEEETYRELKDSIEERRYSITQNLRDLESTKKTEMKDLASDIRAEIDEWVEKMSQMKEEQGDIW</sequence>
<dbReference type="Proteomes" id="UP000572212">
    <property type="component" value="Unassembled WGS sequence"/>
</dbReference>
<dbReference type="PROSITE" id="PS50234">
    <property type="entry name" value="VWFA"/>
    <property type="match status" value="1"/>
</dbReference>
<dbReference type="InterPro" id="IPR036465">
    <property type="entry name" value="vWFA_dom_sf"/>
</dbReference>
<dbReference type="AlphaFoldDB" id="A0A841RQN7"/>
<dbReference type="PROSITE" id="PS51257">
    <property type="entry name" value="PROKAR_LIPOPROTEIN"/>
    <property type="match status" value="1"/>
</dbReference>
<feature type="signal peptide" evidence="2">
    <location>
        <begin position="1"/>
        <end position="22"/>
    </location>
</feature>
<proteinExistence type="predicted"/>
<feature type="domain" description="VWFA" evidence="3">
    <location>
        <begin position="163"/>
        <end position="356"/>
    </location>
</feature>
<dbReference type="InterPro" id="IPR002035">
    <property type="entry name" value="VWF_A"/>
</dbReference>
<name>A0A841RQN7_9BACI</name>
<keyword evidence="5" id="KW-1185">Reference proteome</keyword>
<feature type="chain" id="PRO_5032547856" evidence="2">
    <location>
        <begin position="23"/>
        <end position="472"/>
    </location>
</feature>
<dbReference type="RefSeq" id="WP_184249300.1">
    <property type="nucleotide sequence ID" value="NZ_BAAACU010000013.1"/>
</dbReference>
<evidence type="ECO:0000313" key="5">
    <source>
        <dbReference type="Proteomes" id="UP000572212"/>
    </source>
</evidence>
<gene>
    <name evidence="4" type="ORF">GGQ92_002500</name>
</gene>
<accession>A0A841RQN7</accession>
<evidence type="ECO:0000259" key="3">
    <source>
        <dbReference type="PROSITE" id="PS50234"/>
    </source>
</evidence>
<dbReference type="SUPFAM" id="SSF53300">
    <property type="entry name" value="vWA-like"/>
    <property type="match status" value="1"/>
</dbReference>
<dbReference type="Pfam" id="PF00092">
    <property type="entry name" value="VWA"/>
    <property type="match status" value="1"/>
</dbReference>